<proteinExistence type="predicted"/>
<evidence type="ECO:0000313" key="2">
    <source>
        <dbReference type="Proteomes" id="UP000237000"/>
    </source>
</evidence>
<protein>
    <submittedName>
        <fullName evidence="1">Uncharacterized protein</fullName>
    </submittedName>
</protein>
<comment type="caution">
    <text evidence="1">The sequence shown here is derived from an EMBL/GenBank/DDBJ whole genome shotgun (WGS) entry which is preliminary data.</text>
</comment>
<keyword evidence="2" id="KW-1185">Reference proteome</keyword>
<dbReference type="AlphaFoldDB" id="A0A2P5FCS7"/>
<evidence type="ECO:0000313" key="1">
    <source>
        <dbReference type="EMBL" id="PON95589.1"/>
    </source>
</evidence>
<dbReference type="Proteomes" id="UP000237000">
    <property type="component" value="Unassembled WGS sequence"/>
</dbReference>
<organism evidence="1 2">
    <name type="scientific">Trema orientale</name>
    <name type="common">Charcoal tree</name>
    <name type="synonym">Celtis orientalis</name>
    <dbReference type="NCBI Taxonomy" id="63057"/>
    <lineage>
        <taxon>Eukaryota</taxon>
        <taxon>Viridiplantae</taxon>
        <taxon>Streptophyta</taxon>
        <taxon>Embryophyta</taxon>
        <taxon>Tracheophyta</taxon>
        <taxon>Spermatophyta</taxon>
        <taxon>Magnoliopsida</taxon>
        <taxon>eudicotyledons</taxon>
        <taxon>Gunneridae</taxon>
        <taxon>Pentapetalae</taxon>
        <taxon>rosids</taxon>
        <taxon>fabids</taxon>
        <taxon>Rosales</taxon>
        <taxon>Cannabaceae</taxon>
        <taxon>Trema</taxon>
    </lineage>
</organism>
<name>A0A2P5FCS7_TREOI</name>
<dbReference type="EMBL" id="JXTC01000044">
    <property type="protein sequence ID" value="PON95589.1"/>
    <property type="molecule type" value="Genomic_DNA"/>
</dbReference>
<dbReference type="InParanoid" id="A0A2P5FCS7"/>
<reference evidence="2" key="1">
    <citation type="submission" date="2016-06" db="EMBL/GenBank/DDBJ databases">
        <title>Parallel loss of symbiosis genes in relatives of nitrogen-fixing non-legume Parasponia.</title>
        <authorList>
            <person name="Van Velzen R."/>
            <person name="Holmer R."/>
            <person name="Bu F."/>
            <person name="Rutten L."/>
            <person name="Van Zeijl A."/>
            <person name="Liu W."/>
            <person name="Santuari L."/>
            <person name="Cao Q."/>
            <person name="Sharma T."/>
            <person name="Shen D."/>
            <person name="Roswanjaya Y."/>
            <person name="Wardhani T."/>
            <person name="Kalhor M.S."/>
            <person name="Jansen J."/>
            <person name="Van den Hoogen J."/>
            <person name="Gungor B."/>
            <person name="Hartog M."/>
            <person name="Hontelez J."/>
            <person name="Verver J."/>
            <person name="Yang W.-C."/>
            <person name="Schijlen E."/>
            <person name="Repin R."/>
            <person name="Schilthuizen M."/>
            <person name="Schranz E."/>
            <person name="Heidstra R."/>
            <person name="Miyata K."/>
            <person name="Fedorova E."/>
            <person name="Kohlen W."/>
            <person name="Bisseling T."/>
            <person name="Smit S."/>
            <person name="Geurts R."/>
        </authorList>
    </citation>
    <scope>NUCLEOTIDE SEQUENCE [LARGE SCALE GENOMIC DNA]</scope>
    <source>
        <strain evidence="2">cv. RG33-2</strain>
    </source>
</reference>
<accession>A0A2P5FCS7</accession>
<sequence>MHIHFSVHKFLLDFPTNQTSSNYSPFDSFSSIFLYASYSHLFLHTLFLQARFDFNFL</sequence>
<gene>
    <name evidence="1" type="ORF">TorRG33x02_087350</name>
</gene>